<feature type="compositionally biased region" description="Low complexity" evidence="1">
    <location>
        <begin position="103"/>
        <end position="120"/>
    </location>
</feature>
<dbReference type="GO" id="GO:0016787">
    <property type="term" value="F:hydrolase activity"/>
    <property type="evidence" value="ECO:0007669"/>
    <property type="project" value="UniProtKB-KW"/>
</dbReference>
<dbReference type="AlphaFoldDB" id="A0A7T8KGD2"/>
<feature type="region of interest" description="Disordered" evidence="1">
    <location>
        <begin position="92"/>
        <end position="120"/>
    </location>
</feature>
<sequence length="161" mass="17959">MLGGGGDEESTEEGGESWCEVCGELRHLLRHSSEESRDENSVQFVLKEGPDLISKGEIGALYRYLNAWKFGSSLESLIGVGLYLIKSLGGEAKDKEHKEAQGNQNNNSTSDETSSSSSWNPQEIERLLQFLSKDLNTPDFDRQTSHKERIDEMTPQSNDHP</sequence>
<protein>
    <submittedName>
        <fullName evidence="2">Ubiquitin carboxyl-terminal hydrolase 34 isoform X3</fullName>
    </submittedName>
</protein>
<evidence type="ECO:0000313" key="3">
    <source>
        <dbReference type="Proteomes" id="UP000595437"/>
    </source>
</evidence>
<evidence type="ECO:0000313" key="2">
    <source>
        <dbReference type="EMBL" id="QQP55434.1"/>
    </source>
</evidence>
<name>A0A7T8KGD2_CALRO</name>
<keyword evidence="3" id="KW-1185">Reference proteome</keyword>
<feature type="region of interest" description="Disordered" evidence="1">
    <location>
        <begin position="132"/>
        <end position="161"/>
    </location>
</feature>
<organism evidence="2 3">
    <name type="scientific">Caligus rogercresseyi</name>
    <name type="common">Sea louse</name>
    <dbReference type="NCBI Taxonomy" id="217165"/>
    <lineage>
        <taxon>Eukaryota</taxon>
        <taxon>Metazoa</taxon>
        <taxon>Ecdysozoa</taxon>
        <taxon>Arthropoda</taxon>
        <taxon>Crustacea</taxon>
        <taxon>Multicrustacea</taxon>
        <taxon>Hexanauplia</taxon>
        <taxon>Copepoda</taxon>
        <taxon>Siphonostomatoida</taxon>
        <taxon>Caligidae</taxon>
        <taxon>Caligus</taxon>
    </lineage>
</organism>
<feature type="compositionally biased region" description="Basic and acidic residues" evidence="1">
    <location>
        <begin position="139"/>
        <end position="152"/>
    </location>
</feature>
<evidence type="ECO:0000256" key="1">
    <source>
        <dbReference type="SAM" id="MobiDB-lite"/>
    </source>
</evidence>
<reference evidence="3" key="1">
    <citation type="submission" date="2021-01" db="EMBL/GenBank/DDBJ databases">
        <title>Caligus Genome Assembly.</title>
        <authorList>
            <person name="Gallardo-Escarate C."/>
        </authorList>
    </citation>
    <scope>NUCLEOTIDE SEQUENCE [LARGE SCALE GENOMIC DNA]</scope>
</reference>
<gene>
    <name evidence="2" type="ORF">FKW44_008613</name>
</gene>
<proteinExistence type="predicted"/>
<accession>A0A7T8KGD2</accession>
<dbReference type="EMBL" id="CP045894">
    <property type="protein sequence ID" value="QQP55434.1"/>
    <property type="molecule type" value="Genomic_DNA"/>
</dbReference>
<dbReference type="Proteomes" id="UP000595437">
    <property type="component" value="Chromosome 5"/>
</dbReference>
<keyword evidence="2" id="KW-0378">Hydrolase</keyword>